<feature type="transmembrane region" description="Helical" evidence="9">
    <location>
        <begin position="71"/>
        <end position="89"/>
    </location>
</feature>
<comment type="subcellular location">
    <subcellularLocation>
        <location evidence="1">Membrane</location>
        <topology evidence="1">Multi-pass membrane protein</topology>
    </subcellularLocation>
</comment>
<organism evidence="11 12">
    <name type="scientific">Crassostrea virginica</name>
    <name type="common">Eastern oyster</name>
    <dbReference type="NCBI Taxonomy" id="6565"/>
    <lineage>
        <taxon>Eukaryota</taxon>
        <taxon>Metazoa</taxon>
        <taxon>Spiralia</taxon>
        <taxon>Lophotrochozoa</taxon>
        <taxon>Mollusca</taxon>
        <taxon>Bivalvia</taxon>
        <taxon>Autobranchia</taxon>
        <taxon>Pteriomorphia</taxon>
        <taxon>Ostreida</taxon>
        <taxon>Ostreoidea</taxon>
        <taxon>Ostreidae</taxon>
        <taxon>Crassostrea</taxon>
    </lineage>
</organism>
<keyword evidence="11" id="KW-1185">Reference proteome</keyword>
<evidence type="ECO:0000256" key="8">
    <source>
        <dbReference type="RuleBase" id="RU000688"/>
    </source>
</evidence>
<evidence type="ECO:0000256" key="4">
    <source>
        <dbReference type="ARBA" id="ARBA00023040"/>
    </source>
</evidence>
<keyword evidence="5 9" id="KW-0472">Membrane</keyword>
<dbReference type="AlphaFoldDB" id="A0A8B8C4V6"/>
<evidence type="ECO:0000256" key="9">
    <source>
        <dbReference type="SAM" id="Phobius"/>
    </source>
</evidence>
<dbReference type="PROSITE" id="PS50262">
    <property type="entry name" value="G_PROTEIN_RECEP_F1_2"/>
    <property type="match status" value="1"/>
</dbReference>
<evidence type="ECO:0000256" key="5">
    <source>
        <dbReference type="ARBA" id="ARBA00023136"/>
    </source>
</evidence>
<gene>
    <name evidence="12" type="primary">LOC111115492</name>
</gene>
<dbReference type="RefSeq" id="XP_022309961.1">
    <property type="nucleotide sequence ID" value="XM_022454253.1"/>
</dbReference>
<evidence type="ECO:0000259" key="10">
    <source>
        <dbReference type="PROSITE" id="PS50262"/>
    </source>
</evidence>
<dbReference type="PRINTS" id="PR00237">
    <property type="entry name" value="GPCRRHODOPSN"/>
</dbReference>
<dbReference type="Proteomes" id="UP000694844">
    <property type="component" value="Chromosome 1"/>
</dbReference>
<feature type="transmembrane region" description="Helical" evidence="9">
    <location>
        <begin position="123"/>
        <end position="141"/>
    </location>
</feature>
<dbReference type="GeneID" id="111115492"/>
<keyword evidence="6 8" id="KW-0675">Receptor</keyword>
<feature type="transmembrane region" description="Helical" evidence="9">
    <location>
        <begin position="251"/>
        <end position="274"/>
    </location>
</feature>
<dbReference type="GO" id="GO:0004930">
    <property type="term" value="F:G protein-coupled receptor activity"/>
    <property type="evidence" value="ECO:0007669"/>
    <property type="project" value="UniProtKB-KW"/>
</dbReference>
<accession>A0A8B8C4V6</accession>
<keyword evidence="4 8" id="KW-0297">G-protein coupled receptor</keyword>
<dbReference type="Pfam" id="PF00001">
    <property type="entry name" value="7tm_1"/>
    <property type="match status" value="1"/>
</dbReference>
<keyword evidence="7 8" id="KW-0807">Transducer</keyword>
<feature type="transmembrane region" description="Helical" evidence="9">
    <location>
        <begin position="153"/>
        <end position="172"/>
    </location>
</feature>
<dbReference type="Gene3D" id="1.20.1070.10">
    <property type="entry name" value="Rhodopsin 7-helix transmembrane proteins"/>
    <property type="match status" value="1"/>
</dbReference>
<dbReference type="KEGG" id="cvn:111115492"/>
<dbReference type="InterPro" id="IPR017452">
    <property type="entry name" value="GPCR_Rhodpsn_7TM"/>
</dbReference>
<evidence type="ECO:0000256" key="1">
    <source>
        <dbReference type="ARBA" id="ARBA00004141"/>
    </source>
</evidence>
<name>A0A8B8C4V6_CRAVI</name>
<dbReference type="GO" id="GO:0005886">
    <property type="term" value="C:plasma membrane"/>
    <property type="evidence" value="ECO:0007669"/>
    <property type="project" value="TreeGrafter"/>
</dbReference>
<dbReference type="PROSITE" id="PS00237">
    <property type="entry name" value="G_PROTEIN_RECEP_F1_1"/>
    <property type="match status" value="1"/>
</dbReference>
<evidence type="ECO:0000256" key="6">
    <source>
        <dbReference type="ARBA" id="ARBA00023170"/>
    </source>
</evidence>
<protein>
    <submittedName>
        <fullName evidence="12">Growth hormone secretagogue receptor type 1-like</fullName>
    </submittedName>
</protein>
<dbReference type="PANTHER" id="PTHR24243">
    <property type="entry name" value="G-PROTEIN COUPLED RECEPTOR"/>
    <property type="match status" value="1"/>
</dbReference>
<keyword evidence="2 8" id="KW-0812">Transmembrane</keyword>
<evidence type="ECO:0000313" key="11">
    <source>
        <dbReference type="Proteomes" id="UP000694844"/>
    </source>
</evidence>
<feature type="transmembrane region" description="Helical" evidence="9">
    <location>
        <begin position="209"/>
        <end position="230"/>
    </location>
</feature>
<evidence type="ECO:0000256" key="7">
    <source>
        <dbReference type="ARBA" id="ARBA00023224"/>
    </source>
</evidence>
<keyword evidence="3 9" id="KW-1133">Transmembrane helix</keyword>
<comment type="similarity">
    <text evidence="8">Belongs to the G-protein coupled receptor 1 family.</text>
</comment>
<feature type="transmembrane region" description="Helical" evidence="9">
    <location>
        <begin position="35"/>
        <end position="59"/>
    </location>
</feature>
<dbReference type="OrthoDB" id="10029014at2759"/>
<dbReference type="SUPFAM" id="SSF81321">
    <property type="entry name" value="Family A G protein-coupled receptor-like"/>
    <property type="match status" value="1"/>
</dbReference>
<dbReference type="InterPro" id="IPR000276">
    <property type="entry name" value="GPCR_Rhodpsn"/>
</dbReference>
<reference evidence="11" key="1">
    <citation type="submission" date="2024-06" db="UniProtKB">
        <authorList>
            <consortium name="RefSeq"/>
        </authorList>
    </citation>
    <scope>NUCLEOTIDE SEQUENCE [LARGE SCALE GENOMIC DNA]</scope>
</reference>
<feature type="domain" description="G-protein coupled receptors family 1 profile" evidence="10">
    <location>
        <begin position="51"/>
        <end position="315"/>
    </location>
</feature>
<proteinExistence type="inferred from homology"/>
<evidence type="ECO:0000313" key="12">
    <source>
        <dbReference type="RefSeq" id="XP_022309961.1"/>
    </source>
</evidence>
<evidence type="ECO:0000256" key="3">
    <source>
        <dbReference type="ARBA" id="ARBA00022989"/>
    </source>
</evidence>
<reference evidence="12" key="2">
    <citation type="submission" date="2025-08" db="UniProtKB">
        <authorList>
            <consortium name="RefSeq"/>
        </authorList>
    </citation>
    <scope>IDENTIFICATION</scope>
    <source>
        <tissue evidence="12">Whole sample</tissue>
    </source>
</reference>
<sequence length="355" mass="39413">MAYSNLTLNASMQNSTSTGNLTHSVSTSGSHLIDYINYIFLPATVVIGVSGNLITIVIMKSRHFSLKPSSYLLICLAISDTVLLLMQPFNKAFFIDIIGQDVRAINDVICKLYFVIRRTSKVTSSWFVVGLCIERFIAVWFPLRAKFVVTKRVVLTGILAVCLIVLAFTGSFSYSSKVVAGICQPDVYDRTDAAEVDRFGAMLKAGSCLYSIIPMVILITLTPLIVAKMVQQNQKRLVMAGPAINKVKDDGRVTAMLIGVVIAYVILVLPITILHNAAYELKISAFASNNEDFNLFKEISQLLEQLNHTLNFFLYVMTSYRFRSVFMNFLTCGHYRALKTPSSVTLKSKSSSKTM</sequence>
<evidence type="ECO:0000256" key="2">
    <source>
        <dbReference type="ARBA" id="ARBA00022692"/>
    </source>
</evidence>
<dbReference type="PANTHER" id="PTHR24243:SF230">
    <property type="entry name" value="G-PROTEIN COUPLED RECEPTORS FAMILY 1 PROFILE DOMAIN-CONTAINING PROTEIN"/>
    <property type="match status" value="1"/>
</dbReference>